<dbReference type="RefSeq" id="WP_055655696.1">
    <property type="nucleotide sequence ID" value="NZ_CXST01000001.1"/>
</dbReference>
<proteinExistence type="inferred from homology"/>
<keyword evidence="7" id="KW-1185">Reference proteome</keyword>
<dbReference type="SUPFAM" id="SSF56399">
    <property type="entry name" value="ADP-ribosylation"/>
    <property type="match status" value="1"/>
</dbReference>
<dbReference type="Proteomes" id="UP000048926">
    <property type="component" value="Unassembled WGS sequence"/>
</dbReference>
<dbReference type="Gene3D" id="1.10.10.970">
    <property type="entry name" value="RNA 2'-phosphotransferase, Tpt1/KptA family, N-terminal domain"/>
    <property type="match status" value="1"/>
</dbReference>
<dbReference type="Gene3D" id="3.20.170.30">
    <property type="match status" value="1"/>
</dbReference>
<accession>A0A0M6Y2L7</accession>
<dbReference type="EMBL" id="CXST01000001">
    <property type="protein sequence ID" value="CTQ43527.1"/>
    <property type="molecule type" value="Genomic_DNA"/>
</dbReference>
<keyword evidence="3 5" id="KW-0520">NAD</keyword>
<evidence type="ECO:0000256" key="4">
    <source>
        <dbReference type="ARBA" id="ARBA00025212"/>
    </source>
</evidence>
<evidence type="ECO:0000313" key="7">
    <source>
        <dbReference type="Proteomes" id="UP000048926"/>
    </source>
</evidence>
<dbReference type="InterPro" id="IPR022928">
    <property type="entry name" value="RNA_2'-PTrans_KptA"/>
</dbReference>
<protein>
    <recommendedName>
        <fullName evidence="5">Probable RNA 2'-phosphotransferase</fullName>
        <ecNumber evidence="5">2.7.1.-</ecNumber>
    </recommendedName>
</protein>
<dbReference type="OrthoDB" id="4537997at2"/>
<sequence>MKTDTKISKRLSFWLRHKPEDAGLMLSDSGWADVADVLGAFRALGLDCKRDQLERIVATNDKKRFEFSEDGKHIRARQGHSIDIELGLTALQPPEFLFHGTATRFLPPILAEGLKPMARHHVHLSPDRDTAHKVGSRHGKPAILQVAASAMQAEGHTFYRTENGVWLTDAVPAHFLALTETHP</sequence>
<evidence type="ECO:0000256" key="2">
    <source>
        <dbReference type="ARBA" id="ARBA00022679"/>
    </source>
</evidence>
<dbReference type="AlphaFoldDB" id="A0A0M6Y2L7"/>
<dbReference type="PANTHER" id="PTHR12684:SF2">
    <property type="entry name" value="TRNA 2'-PHOSPHOTRANSFERASE 1"/>
    <property type="match status" value="1"/>
</dbReference>
<evidence type="ECO:0000256" key="1">
    <source>
        <dbReference type="ARBA" id="ARBA00009836"/>
    </source>
</evidence>
<dbReference type="InterPro" id="IPR002745">
    <property type="entry name" value="Ptrans_KptA/Tpt1"/>
</dbReference>
<dbReference type="EC" id="2.7.1.-" evidence="5"/>
<dbReference type="NCBIfam" id="NF002014">
    <property type="entry name" value="PRK00819.1-4"/>
    <property type="match status" value="1"/>
</dbReference>
<dbReference type="InterPro" id="IPR042080">
    <property type="entry name" value="RNA_2'-PTrans_N"/>
</dbReference>
<dbReference type="STRING" id="187304.B0E33_20130"/>
<gene>
    <name evidence="5" type="primary">kptA</name>
    <name evidence="6" type="ORF">LAL4801_01967</name>
</gene>
<dbReference type="GO" id="GO:0006388">
    <property type="term" value="P:tRNA splicing, via endonucleolytic cleavage and ligation"/>
    <property type="evidence" value="ECO:0007669"/>
    <property type="project" value="UniProtKB-UniRule"/>
</dbReference>
<name>A0A0M6Y2L7_9HYPH</name>
<dbReference type="Pfam" id="PF01885">
    <property type="entry name" value="PTS_2-RNA"/>
    <property type="match status" value="1"/>
</dbReference>
<evidence type="ECO:0000256" key="5">
    <source>
        <dbReference type="HAMAP-Rule" id="MF_00299"/>
    </source>
</evidence>
<reference evidence="7" key="1">
    <citation type="submission" date="2015-07" db="EMBL/GenBank/DDBJ databases">
        <authorList>
            <person name="Rodrigo-Torres Lidia"/>
            <person name="Arahal R.David."/>
        </authorList>
    </citation>
    <scope>NUCLEOTIDE SEQUENCE [LARGE SCALE GENOMIC DNA]</scope>
    <source>
        <strain evidence="7">CECT 4801</strain>
    </source>
</reference>
<comment type="similarity">
    <text evidence="1 5">Belongs to the KptA/TPT1 family.</text>
</comment>
<evidence type="ECO:0000256" key="3">
    <source>
        <dbReference type="ARBA" id="ARBA00023027"/>
    </source>
</evidence>
<dbReference type="PANTHER" id="PTHR12684">
    <property type="entry name" value="PUTATIVE PHOSPHOTRANSFERASE"/>
    <property type="match status" value="1"/>
</dbReference>
<dbReference type="InterPro" id="IPR042081">
    <property type="entry name" value="RNA_2'-PTrans_C"/>
</dbReference>
<organism evidence="6 7">
    <name type="scientific">Roseibium aggregatum</name>
    <dbReference type="NCBI Taxonomy" id="187304"/>
    <lineage>
        <taxon>Bacteria</taxon>
        <taxon>Pseudomonadati</taxon>
        <taxon>Pseudomonadota</taxon>
        <taxon>Alphaproteobacteria</taxon>
        <taxon>Hyphomicrobiales</taxon>
        <taxon>Stappiaceae</taxon>
        <taxon>Roseibium</taxon>
    </lineage>
</organism>
<dbReference type="HAMAP" id="MF_00299">
    <property type="entry name" value="KptA"/>
    <property type="match status" value="1"/>
</dbReference>
<evidence type="ECO:0000313" key="6">
    <source>
        <dbReference type="EMBL" id="CTQ43527.1"/>
    </source>
</evidence>
<comment type="function">
    <text evidence="4 5">Removes the 2'-phosphate from RNA via an intermediate in which the phosphate is ADP-ribosylated by NAD followed by a presumed transesterification to release the RNA and generate ADP-ribose 1''-2''-cyclic phosphate (APPR&gt;P). May function as an ADP-ribosylase.</text>
</comment>
<keyword evidence="2 5" id="KW-0808">Transferase</keyword>
<dbReference type="GO" id="GO:0003950">
    <property type="term" value="F:NAD+ poly-ADP-ribosyltransferase activity"/>
    <property type="evidence" value="ECO:0007669"/>
    <property type="project" value="InterPro"/>
</dbReference>
<dbReference type="GO" id="GO:0000215">
    <property type="term" value="F:tRNA 2'-phosphotransferase activity"/>
    <property type="evidence" value="ECO:0007669"/>
    <property type="project" value="TreeGrafter"/>
</dbReference>